<accession>A0A0E9QSK0</accession>
<dbReference type="AlphaFoldDB" id="A0A0E9QSK0"/>
<reference evidence="2" key="1">
    <citation type="submission" date="2014-11" db="EMBL/GenBank/DDBJ databases">
        <authorList>
            <person name="Amaro Gonzalez C."/>
        </authorList>
    </citation>
    <scope>NUCLEOTIDE SEQUENCE</scope>
</reference>
<feature type="region of interest" description="Disordered" evidence="1">
    <location>
        <begin position="1"/>
        <end position="22"/>
    </location>
</feature>
<name>A0A0E9QSK0_ANGAN</name>
<evidence type="ECO:0000256" key="1">
    <source>
        <dbReference type="SAM" id="MobiDB-lite"/>
    </source>
</evidence>
<evidence type="ECO:0000313" key="2">
    <source>
        <dbReference type="EMBL" id="JAH19936.1"/>
    </source>
</evidence>
<protein>
    <submittedName>
        <fullName evidence="2">Uncharacterized protein</fullName>
    </submittedName>
</protein>
<dbReference type="EMBL" id="GBXM01088641">
    <property type="protein sequence ID" value="JAH19936.1"/>
    <property type="molecule type" value="Transcribed_RNA"/>
</dbReference>
<reference evidence="2" key="2">
    <citation type="journal article" date="2015" name="Fish Shellfish Immunol.">
        <title>Early steps in the European eel (Anguilla anguilla)-Vibrio vulnificus interaction in the gills: Role of the RtxA13 toxin.</title>
        <authorList>
            <person name="Callol A."/>
            <person name="Pajuelo D."/>
            <person name="Ebbesson L."/>
            <person name="Teles M."/>
            <person name="MacKenzie S."/>
            <person name="Amaro C."/>
        </authorList>
    </citation>
    <scope>NUCLEOTIDE SEQUENCE</scope>
</reference>
<proteinExistence type="predicted"/>
<sequence>MVSESMRVNWGRKRASKRMTGRKGMCSLMTNVQY</sequence>
<organism evidence="2">
    <name type="scientific">Anguilla anguilla</name>
    <name type="common">European freshwater eel</name>
    <name type="synonym">Muraena anguilla</name>
    <dbReference type="NCBI Taxonomy" id="7936"/>
    <lineage>
        <taxon>Eukaryota</taxon>
        <taxon>Metazoa</taxon>
        <taxon>Chordata</taxon>
        <taxon>Craniata</taxon>
        <taxon>Vertebrata</taxon>
        <taxon>Euteleostomi</taxon>
        <taxon>Actinopterygii</taxon>
        <taxon>Neopterygii</taxon>
        <taxon>Teleostei</taxon>
        <taxon>Anguilliformes</taxon>
        <taxon>Anguillidae</taxon>
        <taxon>Anguilla</taxon>
    </lineage>
</organism>
<feature type="compositionally biased region" description="Basic residues" evidence="1">
    <location>
        <begin position="10"/>
        <end position="21"/>
    </location>
</feature>